<evidence type="ECO:0000256" key="9">
    <source>
        <dbReference type="ARBA" id="ARBA00022801"/>
    </source>
</evidence>
<dbReference type="InterPro" id="IPR030400">
    <property type="entry name" value="Sedolisin_dom"/>
</dbReference>
<evidence type="ECO:0000256" key="5">
    <source>
        <dbReference type="ARBA" id="ARBA00022525"/>
    </source>
</evidence>
<proteinExistence type="predicted"/>
<dbReference type="SMART" id="SM00944">
    <property type="entry name" value="Pro-kuma_activ"/>
    <property type="match status" value="1"/>
</dbReference>
<dbReference type="PANTHER" id="PTHR14218:SF19">
    <property type="entry name" value="SERINE PROTEASE AORO, PUTATIVE (AFU_ORTHOLOGUE AFUA_6G10250)-RELATED"/>
    <property type="match status" value="1"/>
</dbReference>
<feature type="domain" description="Peptidase S53" evidence="17">
    <location>
        <begin position="237"/>
        <end position="655"/>
    </location>
</feature>
<dbReference type="Proteomes" id="UP000800092">
    <property type="component" value="Unassembled WGS sequence"/>
</dbReference>
<keyword evidence="6 15" id="KW-0645">Protease</keyword>
<feature type="binding site" evidence="15">
    <location>
        <position position="614"/>
    </location>
    <ligand>
        <name>Ca(2+)</name>
        <dbReference type="ChEBI" id="CHEBI:29108"/>
    </ligand>
</feature>
<dbReference type="InterPro" id="IPR036852">
    <property type="entry name" value="Peptidase_S8/S53_dom_sf"/>
</dbReference>
<keyword evidence="7 15" id="KW-0479">Metal-binding</keyword>
<evidence type="ECO:0000256" key="2">
    <source>
        <dbReference type="ARBA" id="ARBA00002451"/>
    </source>
</evidence>
<feature type="binding site" evidence="15">
    <location>
        <position position="633"/>
    </location>
    <ligand>
        <name>Ca(2+)</name>
        <dbReference type="ChEBI" id="CHEBI:29108"/>
    </ligand>
</feature>
<comment type="function">
    <text evidence="2">Secreted tripeptidyl-peptidase which degrades proteins at acidic pHs and is involved in virulence.</text>
</comment>
<protein>
    <recommendedName>
        <fullName evidence="4">tripeptidyl-peptidase II</fullName>
        <ecNumber evidence="4">3.4.14.10</ecNumber>
    </recommendedName>
</protein>
<evidence type="ECO:0000256" key="6">
    <source>
        <dbReference type="ARBA" id="ARBA00022670"/>
    </source>
</evidence>
<dbReference type="EMBL" id="ML991817">
    <property type="protein sequence ID" value="KAF2232319.1"/>
    <property type="molecule type" value="Genomic_DNA"/>
</dbReference>
<dbReference type="FunFam" id="3.40.50.200:FF:000015">
    <property type="entry name" value="Tripeptidyl peptidase A"/>
    <property type="match status" value="1"/>
</dbReference>
<dbReference type="OrthoDB" id="409122at2759"/>
<keyword evidence="9 15" id="KW-0378">Hydrolase</keyword>
<dbReference type="CDD" id="cd11377">
    <property type="entry name" value="Pro-peptidase_S53"/>
    <property type="match status" value="1"/>
</dbReference>
<dbReference type="SUPFAM" id="SSF52743">
    <property type="entry name" value="Subtilisin-like"/>
    <property type="match status" value="1"/>
</dbReference>
<dbReference type="Pfam" id="PF09286">
    <property type="entry name" value="Pro-kuma_activ"/>
    <property type="match status" value="1"/>
</dbReference>
<evidence type="ECO:0000256" key="4">
    <source>
        <dbReference type="ARBA" id="ARBA00012462"/>
    </source>
</evidence>
<reference evidence="18" key="1">
    <citation type="journal article" date="2020" name="Stud. Mycol.">
        <title>101 Dothideomycetes genomes: a test case for predicting lifestyles and emergence of pathogens.</title>
        <authorList>
            <person name="Haridas S."/>
            <person name="Albert R."/>
            <person name="Binder M."/>
            <person name="Bloem J."/>
            <person name="Labutti K."/>
            <person name="Salamov A."/>
            <person name="Andreopoulos B."/>
            <person name="Baker S."/>
            <person name="Barry K."/>
            <person name="Bills G."/>
            <person name="Bluhm B."/>
            <person name="Cannon C."/>
            <person name="Castanera R."/>
            <person name="Culley D."/>
            <person name="Daum C."/>
            <person name="Ezra D."/>
            <person name="Gonzalez J."/>
            <person name="Henrissat B."/>
            <person name="Kuo A."/>
            <person name="Liang C."/>
            <person name="Lipzen A."/>
            <person name="Lutzoni F."/>
            <person name="Magnuson J."/>
            <person name="Mondo S."/>
            <person name="Nolan M."/>
            <person name="Ohm R."/>
            <person name="Pangilinan J."/>
            <person name="Park H.-J."/>
            <person name="Ramirez L."/>
            <person name="Alfaro M."/>
            <person name="Sun H."/>
            <person name="Tritt A."/>
            <person name="Yoshinaga Y."/>
            <person name="Zwiers L.-H."/>
            <person name="Turgeon B."/>
            <person name="Goodwin S."/>
            <person name="Spatafora J."/>
            <person name="Crous P."/>
            <person name="Grigoriev I."/>
        </authorList>
    </citation>
    <scope>NUCLEOTIDE SEQUENCE</scope>
    <source>
        <strain evidence="18">Tuck. ex Michener</strain>
    </source>
</reference>
<evidence type="ECO:0000259" key="17">
    <source>
        <dbReference type="PROSITE" id="PS51695"/>
    </source>
</evidence>
<keyword evidence="13" id="KW-0865">Zymogen</keyword>
<dbReference type="GO" id="GO:0005576">
    <property type="term" value="C:extracellular region"/>
    <property type="evidence" value="ECO:0007669"/>
    <property type="project" value="UniProtKB-SubCell"/>
</dbReference>
<keyword evidence="19" id="KW-1185">Reference proteome</keyword>
<sequence>MFYSVLVTAALAVNAAATPFNTHVVHERRHGPAHGWTKRSRLQENAILPMRVGLKQSNLDRGYEYINDVSHPTSPNFGKHWSAKQIAEAFAPSEETVKAVKTWLAEAGFDDARVKLSQGLNWLEFNATVPQAEDLLKTRYNVYEHKSNGQPHVACESYSLPAHVQPHVDFITPTVHFDAKVEPVKSKRQLRKRQSAQANKPARVVKPGSWTGWLPKLGRMLPSRKSIIKELENCDEQIVPDCLRALYSFPQNTSANSENSYGIVEYTPEAYVPSDLDLFFANFSPAQVGDRPNPTDLIDGAVNQQTNKSFDFNGESDLDLEYALTLVYPQPVTLYQVGDLVEGASFNTFLDAIDGSYCTFEGGDDPTQDPTYPDTLPGGYTGPENCGGFAATKVISTSYGYNEADLTPFYEQRQCAEYMKLGLAGTTILYSSGDYGVAGNGNECIASNGSFINGDLGGTFNPSFPGTCPYVTSVGATQVKNNTNILTDLASGTEPEQACETVIFSGGGFSNVFPLPDYQADAVNSYLTNYPPPYGADKYNNSGTVRAIPDVSANGANYVIAIDGEFGLVYGTSASSPTFGSVITLINGQRFDAGKSSVGFLNPTLYANSSVLNDITEGDNPGCATSGFQAQPGWDPVTGLGTPNYPKLLELFLSLP</sequence>
<dbReference type="GO" id="GO:0008240">
    <property type="term" value="F:tripeptidyl-peptidase activity"/>
    <property type="evidence" value="ECO:0007669"/>
    <property type="project" value="UniProtKB-EC"/>
</dbReference>
<feature type="active site" description="Charge relay system" evidence="15">
    <location>
        <position position="319"/>
    </location>
</feature>
<dbReference type="InterPro" id="IPR015366">
    <property type="entry name" value="S53_propep"/>
</dbReference>
<feature type="chain" id="PRO_5025554274" description="tripeptidyl-peptidase II" evidence="16">
    <location>
        <begin position="18"/>
        <end position="656"/>
    </location>
</feature>
<comment type="cofactor">
    <cofactor evidence="15">
        <name>Ca(2+)</name>
        <dbReference type="ChEBI" id="CHEBI:29108"/>
    </cofactor>
    <text evidence="15">Binds 1 Ca(2+) ion per subunit.</text>
</comment>
<comment type="catalytic activity">
    <reaction evidence="1">
        <text>Release of an N-terminal tripeptide from a polypeptide.</text>
        <dbReference type="EC" id="3.4.14.10"/>
    </reaction>
</comment>
<dbReference type="AlphaFoldDB" id="A0A6A6H357"/>
<evidence type="ECO:0000256" key="8">
    <source>
        <dbReference type="ARBA" id="ARBA00022729"/>
    </source>
</evidence>
<feature type="active site" description="Charge relay system" evidence="15">
    <location>
        <position position="573"/>
    </location>
</feature>
<dbReference type="CDD" id="cd04056">
    <property type="entry name" value="Peptidases_S53"/>
    <property type="match status" value="1"/>
</dbReference>
<evidence type="ECO:0000256" key="11">
    <source>
        <dbReference type="ARBA" id="ARBA00022837"/>
    </source>
</evidence>
<gene>
    <name evidence="18" type="ORF">EV356DRAFT_256347</name>
</gene>
<dbReference type="SUPFAM" id="SSF54897">
    <property type="entry name" value="Protease propeptides/inhibitors"/>
    <property type="match status" value="1"/>
</dbReference>
<evidence type="ECO:0000256" key="13">
    <source>
        <dbReference type="ARBA" id="ARBA00023145"/>
    </source>
</evidence>
<feature type="binding site" evidence="15">
    <location>
        <position position="615"/>
    </location>
    <ligand>
        <name>Ca(2+)</name>
        <dbReference type="ChEBI" id="CHEBI:29108"/>
    </ligand>
</feature>
<keyword evidence="10 15" id="KW-0720">Serine protease</keyword>
<evidence type="ECO:0000313" key="18">
    <source>
        <dbReference type="EMBL" id="KAF2232319.1"/>
    </source>
</evidence>
<keyword evidence="11 15" id="KW-0106">Calcium</keyword>
<feature type="active site" description="Charge relay system" evidence="15">
    <location>
        <position position="315"/>
    </location>
</feature>
<dbReference type="InterPro" id="IPR050819">
    <property type="entry name" value="Tripeptidyl-peptidase_I"/>
</dbReference>
<keyword evidence="8 16" id="KW-0732">Signal</keyword>
<evidence type="ECO:0000256" key="10">
    <source>
        <dbReference type="ARBA" id="ARBA00022825"/>
    </source>
</evidence>
<evidence type="ECO:0000256" key="7">
    <source>
        <dbReference type="ARBA" id="ARBA00022723"/>
    </source>
</evidence>
<evidence type="ECO:0000313" key="19">
    <source>
        <dbReference type="Proteomes" id="UP000800092"/>
    </source>
</evidence>
<keyword evidence="5" id="KW-0964">Secreted</keyword>
<dbReference type="GO" id="GO:0006508">
    <property type="term" value="P:proteolysis"/>
    <property type="evidence" value="ECO:0007669"/>
    <property type="project" value="UniProtKB-KW"/>
</dbReference>
<comment type="subcellular location">
    <subcellularLocation>
        <location evidence="3">Secreted</location>
        <location evidence="3">Extracellular space</location>
    </subcellularLocation>
</comment>
<keyword evidence="12" id="KW-0843">Virulence</keyword>
<dbReference type="Gene3D" id="3.40.50.200">
    <property type="entry name" value="Peptidase S8/S53 domain"/>
    <property type="match status" value="1"/>
</dbReference>
<organism evidence="18 19">
    <name type="scientific">Viridothelium virens</name>
    <name type="common">Speckled blister lichen</name>
    <name type="synonym">Trypethelium virens</name>
    <dbReference type="NCBI Taxonomy" id="1048519"/>
    <lineage>
        <taxon>Eukaryota</taxon>
        <taxon>Fungi</taxon>
        <taxon>Dikarya</taxon>
        <taxon>Ascomycota</taxon>
        <taxon>Pezizomycotina</taxon>
        <taxon>Dothideomycetes</taxon>
        <taxon>Dothideomycetes incertae sedis</taxon>
        <taxon>Trypetheliales</taxon>
        <taxon>Trypetheliaceae</taxon>
        <taxon>Viridothelium</taxon>
    </lineage>
</organism>
<evidence type="ECO:0000256" key="3">
    <source>
        <dbReference type="ARBA" id="ARBA00004239"/>
    </source>
</evidence>
<feature type="binding site" evidence="15">
    <location>
        <position position="635"/>
    </location>
    <ligand>
        <name>Ca(2+)</name>
        <dbReference type="ChEBI" id="CHEBI:29108"/>
    </ligand>
</feature>
<evidence type="ECO:0000256" key="1">
    <source>
        <dbReference type="ARBA" id="ARBA00001910"/>
    </source>
</evidence>
<dbReference type="PANTHER" id="PTHR14218">
    <property type="entry name" value="PROTEASE S8 TRIPEPTIDYL PEPTIDASE I CLN2"/>
    <property type="match status" value="1"/>
</dbReference>
<evidence type="ECO:0000256" key="16">
    <source>
        <dbReference type="SAM" id="SignalP"/>
    </source>
</evidence>
<accession>A0A6A6H357</accession>
<feature type="signal peptide" evidence="16">
    <location>
        <begin position="1"/>
        <end position="17"/>
    </location>
</feature>
<keyword evidence="14" id="KW-0325">Glycoprotein</keyword>
<evidence type="ECO:0000256" key="15">
    <source>
        <dbReference type="PROSITE-ProRule" id="PRU01032"/>
    </source>
</evidence>
<evidence type="ECO:0000256" key="14">
    <source>
        <dbReference type="ARBA" id="ARBA00023180"/>
    </source>
</evidence>
<evidence type="ECO:0000256" key="12">
    <source>
        <dbReference type="ARBA" id="ARBA00023026"/>
    </source>
</evidence>
<dbReference type="GO" id="GO:0046872">
    <property type="term" value="F:metal ion binding"/>
    <property type="evidence" value="ECO:0007669"/>
    <property type="project" value="UniProtKB-UniRule"/>
</dbReference>
<dbReference type="EC" id="3.4.14.10" evidence="4"/>
<dbReference type="GO" id="GO:0004252">
    <property type="term" value="F:serine-type endopeptidase activity"/>
    <property type="evidence" value="ECO:0007669"/>
    <property type="project" value="UniProtKB-UniRule"/>
</dbReference>
<name>A0A6A6H357_VIRVR</name>
<dbReference type="PROSITE" id="PS51695">
    <property type="entry name" value="SEDOLISIN"/>
    <property type="match status" value="1"/>
</dbReference>